<sequence>MTRDVLDFEPERYVFERGHVRPERVALEHEVQVALAGRFKEGFFRVDHHVAVYKHHAVLGFFQSGNHAQRGGFAAAGGTEQGHKCPVFNREVDIAQNVIRAVKLIDML</sequence>
<comment type="caution">
    <text evidence="1">The sequence shown here is derived from an EMBL/GenBank/DDBJ whole genome shotgun (WGS) entry which is preliminary data.</text>
</comment>
<reference evidence="1" key="1">
    <citation type="submission" date="2019-08" db="EMBL/GenBank/DDBJ databases">
        <authorList>
            <person name="Kucharzyk K."/>
            <person name="Murdoch R.W."/>
            <person name="Higgins S."/>
            <person name="Loffler F."/>
        </authorList>
    </citation>
    <scope>NUCLEOTIDE SEQUENCE</scope>
</reference>
<accession>A0A644ZM65</accession>
<dbReference type="EMBL" id="VSSQ01009518">
    <property type="protein sequence ID" value="MPM41866.1"/>
    <property type="molecule type" value="Genomic_DNA"/>
</dbReference>
<dbReference type="AlphaFoldDB" id="A0A644ZM65"/>
<organism evidence="1">
    <name type="scientific">bioreactor metagenome</name>
    <dbReference type="NCBI Taxonomy" id="1076179"/>
    <lineage>
        <taxon>unclassified sequences</taxon>
        <taxon>metagenomes</taxon>
        <taxon>ecological metagenomes</taxon>
    </lineage>
</organism>
<dbReference type="AntiFam" id="ANF00095">
    <property type="entry name" value="Shadow ORF (opposite ABC transporters)"/>
</dbReference>
<evidence type="ECO:0000313" key="1">
    <source>
        <dbReference type="EMBL" id="MPM41866.1"/>
    </source>
</evidence>
<name>A0A644ZM65_9ZZZZ</name>
<gene>
    <name evidence="1" type="ORF">SDC9_88526</name>
</gene>
<proteinExistence type="predicted"/>
<protein>
    <submittedName>
        <fullName evidence="1">Uncharacterized protein</fullName>
    </submittedName>
</protein>